<name>A0A1L3NF94_CLOSG</name>
<organism evidence="1 2">
    <name type="scientific">Clostridium sporogenes</name>
    <dbReference type="NCBI Taxonomy" id="1509"/>
    <lineage>
        <taxon>Bacteria</taxon>
        <taxon>Bacillati</taxon>
        <taxon>Bacillota</taxon>
        <taxon>Clostridia</taxon>
        <taxon>Eubacteriales</taxon>
        <taxon>Clostridiaceae</taxon>
        <taxon>Clostridium</taxon>
    </lineage>
</organism>
<dbReference type="STRING" id="413999.CBO0632"/>
<gene>
    <name evidence="1" type="ORF">NPD5_1434</name>
</gene>
<dbReference type="EMBL" id="CP013243">
    <property type="protein sequence ID" value="APH14782.1"/>
    <property type="molecule type" value="Genomic_DNA"/>
</dbReference>
<dbReference type="RefSeq" id="WP_072585231.1">
    <property type="nucleotide sequence ID" value="NZ_CP013243.1"/>
</dbReference>
<dbReference type="AlphaFoldDB" id="A0A1L3NF94"/>
<evidence type="ECO:0000313" key="1">
    <source>
        <dbReference type="EMBL" id="APH14782.1"/>
    </source>
</evidence>
<proteinExistence type="predicted"/>
<dbReference type="Proteomes" id="UP000182204">
    <property type="component" value="Chromosome"/>
</dbReference>
<evidence type="ECO:0000313" key="2">
    <source>
        <dbReference type="Proteomes" id="UP000182204"/>
    </source>
</evidence>
<reference evidence="1 2" key="1">
    <citation type="submission" date="2015-11" db="EMBL/GenBank/DDBJ databases">
        <authorList>
            <person name="Hill K.K."/>
            <person name="Shirey T.B."/>
            <person name="Raphael B."/>
            <person name="Daligault H.E."/>
            <person name="Davenport K.W."/>
            <person name="Bruce D.C."/>
            <person name="Foley B.T."/>
            <person name="Johnson S.L."/>
        </authorList>
    </citation>
    <scope>NUCLEOTIDE SEQUENCE [LARGE SCALE GENOMIC DNA]</scope>
    <source>
        <strain evidence="1 2">CDC_1632</strain>
    </source>
</reference>
<dbReference type="Pfam" id="PF14198">
    <property type="entry name" value="TnpV"/>
    <property type="match status" value="1"/>
</dbReference>
<protein>
    <submittedName>
        <fullName evidence="1">Transposon-encoded TnpV family protein</fullName>
    </submittedName>
</protein>
<accession>A0A1L3NF94</accession>
<dbReference type="InterPro" id="IPR026989">
    <property type="entry name" value="TnpV"/>
</dbReference>
<sequence>MVKFEFEYTEIDGLLYPNIEIDGKALLNNLGKYGLLGLNYLHEQKLGMYRELLLTGKLAEHCTTIDWAAFEMAERIRADYLKLHPMPKEDIMERIHISIQAQMVSDEFVVAKLICI</sequence>